<proteinExistence type="predicted"/>
<dbReference type="Pfam" id="PF03646">
    <property type="entry name" value="FlaG"/>
    <property type="match status" value="1"/>
</dbReference>
<accession>A0A1B9F2V7</accession>
<dbReference type="PANTHER" id="PTHR37166:SF1">
    <property type="entry name" value="PROTEIN FLAG"/>
    <property type="match status" value="1"/>
</dbReference>
<dbReference type="InterPro" id="IPR005186">
    <property type="entry name" value="FlaG"/>
</dbReference>
<evidence type="ECO:0008006" key="3">
    <source>
        <dbReference type="Google" id="ProtNLM"/>
    </source>
</evidence>
<gene>
    <name evidence="1" type="ORF">DBT_2420</name>
</gene>
<dbReference type="Gene3D" id="3.30.160.170">
    <property type="entry name" value="FlaG-like"/>
    <property type="match status" value="1"/>
</dbReference>
<keyword evidence="2" id="KW-1185">Reference proteome</keyword>
<comment type="caution">
    <text evidence="1">The sequence shown here is derived from an EMBL/GenBank/DDBJ whole genome shotgun (WGS) entry which is preliminary data.</text>
</comment>
<protein>
    <recommendedName>
        <fullName evidence="3">Flagellar protein FlaG</fullName>
    </recommendedName>
</protein>
<evidence type="ECO:0000313" key="1">
    <source>
        <dbReference type="EMBL" id="OCC14164.1"/>
    </source>
</evidence>
<sequence length="63" mass="7237">MLSELVDQKEIEFHYDKKAGTLVVKIVDPRSGEIVRSIPPEYLLDMARIDKLELNGIIINKKI</sequence>
<dbReference type="InterPro" id="IPR035924">
    <property type="entry name" value="FlaG-like_sf"/>
</dbReference>
<evidence type="ECO:0000313" key="2">
    <source>
        <dbReference type="Proteomes" id="UP000093080"/>
    </source>
</evidence>
<dbReference type="STRING" id="1156395.DBT_2420"/>
<dbReference type="AlphaFoldDB" id="A0A1B9F2V7"/>
<dbReference type="Proteomes" id="UP000093080">
    <property type="component" value="Unassembled WGS sequence"/>
</dbReference>
<dbReference type="PANTHER" id="PTHR37166">
    <property type="entry name" value="PROTEIN FLAG"/>
    <property type="match status" value="1"/>
</dbReference>
<name>A0A1B9F2V7_9BACT</name>
<organism evidence="1 2">
    <name type="scientific">Dissulfuribacter thermophilus</name>
    <dbReference type="NCBI Taxonomy" id="1156395"/>
    <lineage>
        <taxon>Bacteria</taxon>
        <taxon>Pseudomonadati</taxon>
        <taxon>Thermodesulfobacteriota</taxon>
        <taxon>Dissulfuribacteria</taxon>
        <taxon>Dissulfuribacterales</taxon>
        <taxon>Dissulfuribacteraceae</taxon>
        <taxon>Dissulfuribacter</taxon>
    </lineage>
</organism>
<dbReference type="SUPFAM" id="SSF160214">
    <property type="entry name" value="FlaG-like"/>
    <property type="match status" value="1"/>
</dbReference>
<dbReference type="EMBL" id="MAGO01000018">
    <property type="protein sequence ID" value="OCC14164.1"/>
    <property type="molecule type" value="Genomic_DNA"/>
</dbReference>
<reference evidence="1 2" key="1">
    <citation type="submission" date="2016-06" db="EMBL/GenBank/DDBJ databases">
        <title>Respiratory ammonification of nitrate coupled to the oxidation of elemental sulfur in deep-sea autotrophic thermophilic bacteria.</title>
        <authorList>
            <person name="Slobodkina G.B."/>
            <person name="Mardanov A.V."/>
            <person name="Ravin N.V."/>
            <person name="Frolova A.A."/>
            <person name="Viryasiv M.B."/>
            <person name="Chernyh N.A."/>
            <person name="Bonch-Osmolovskaya E.A."/>
            <person name="Slobodkin A.I."/>
        </authorList>
    </citation>
    <scope>NUCLEOTIDE SEQUENCE [LARGE SCALE GENOMIC DNA]</scope>
    <source>
        <strain evidence="1 2">S69</strain>
    </source>
</reference>